<evidence type="ECO:0000256" key="2">
    <source>
        <dbReference type="PROSITE-ProRule" id="PRU00504"/>
    </source>
</evidence>
<proteinExistence type="predicted"/>
<gene>
    <name evidence="3" type="ORF">OXD698_LOCUS22185</name>
</gene>
<dbReference type="GO" id="GO:0008270">
    <property type="term" value="F:zinc ion binding"/>
    <property type="evidence" value="ECO:0007669"/>
    <property type="project" value="UniProtKB-KW"/>
</dbReference>
<dbReference type="PROSITE" id="PS51125">
    <property type="entry name" value="NHL"/>
    <property type="match status" value="1"/>
</dbReference>
<dbReference type="EMBL" id="CAJOAZ010001874">
    <property type="protein sequence ID" value="CAF3867768.1"/>
    <property type="molecule type" value="Genomic_DNA"/>
</dbReference>
<evidence type="ECO:0008006" key="5">
    <source>
        <dbReference type="Google" id="ProtNLM"/>
    </source>
</evidence>
<reference evidence="3" key="1">
    <citation type="submission" date="2021-02" db="EMBL/GenBank/DDBJ databases">
        <authorList>
            <person name="Nowell W R."/>
        </authorList>
    </citation>
    <scope>NUCLEOTIDE SEQUENCE</scope>
</reference>
<dbReference type="PANTHER" id="PTHR24104:SF25">
    <property type="entry name" value="PROTEIN LIN-41"/>
    <property type="match status" value="1"/>
</dbReference>
<protein>
    <recommendedName>
        <fullName evidence="5">NHL repeat containing protein-like protein</fullName>
    </recommendedName>
</protein>
<dbReference type="SUPFAM" id="SSF101898">
    <property type="entry name" value="NHL repeat"/>
    <property type="match status" value="1"/>
</dbReference>
<feature type="non-terminal residue" evidence="3">
    <location>
        <position position="1"/>
    </location>
</feature>
<accession>A0A819FKE5</accession>
<dbReference type="InterPro" id="IPR050952">
    <property type="entry name" value="TRIM-NHL_E3_ligases"/>
</dbReference>
<comment type="caution">
    <text evidence="3">The sequence shown here is derived from an EMBL/GenBank/DDBJ whole genome shotgun (WGS) entry which is preliminary data.</text>
</comment>
<sequence length="316" mass="35084">MVSVELPIYEQFLSIGIFRALSFNRPKFCPTAIWNSNGITFTDQSIVGSQPYAIFVNTNNTIYVANRENNTILIWHDESINPTKIISGNFIKPNSLFVTSNGDIYIDDGDENGRVQKWIAETNTFVTVMNVDSSCDGLFIDIYDTLYCSMVDDNQVVKRSLNDPLTISNRVAAGTGSKGSGSNELNTPGGIFVDVNLDLYVTDCENDRVQLFQLGKSNGITVAGRFTHPPTIALDCPNGIILDAEKHLFIVDLGNNRIIGSDINGFRCLVGCYEEGSQSNQLNFPFSFSFDYSGNIFITDGDNSRIQKFEYLEELC</sequence>
<dbReference type="PANTHER" id="PTHR24104">
    <property type="entry name" value="E3 UBIQUITIN-PROTEIN LIGASE NHLRC1-RELATED"/>
    <property type="match status" value="1"/>
</dbReference>
<dbReference type="InterPro" id="IPR001258">
    <property type="entry name" value="NHL_repeat"/>
</dbReference>
<organism evidence="3 4">
    <name type="scientific">Adineta steineri</name>
    <dbReference type="NCBI Taxonomy" id="433720"/>
    <lineage>
        <taxon>Eukaryota</taxon>
        <taxon>Metazoa</taxon>
        <taxon>Spiralia</taxon>
        <taxon>Gnathifera</taxon>
        <taxon>Rotifera</taxon>
        <taxon>Eurotatoria</taxon>
        <taxon>Bdelloidea</taxon>
        <taxon>Adinetida</taxon>
        <taxon>Adinetidae</taxon>
        <taxon>Adineta</taxon>
    </lineage>
</organism>
<name>A0A819FKE5_9BILA</name>
<evidence type="ECO:0000256" key="1">
    <source>
        <dbReference type="ARBA" id="ARBA00022737"/>
    </source>
</evidence>
<keyword evidence="1" id="KW-0677">Repeat</keyword>
<dbReference type="Proteomes" id="UP000663844">
    <property type="component" value="Unassembled WGS sequence"/>
</dbReference>
<dbReference type="InterPro" id="IPR011042">
    <property type="entry name" value="6-blade_b-propeller_TolB-like"/>
</dbReference>
<dbReference type="CDD" id="cd05819">
    <property type="entry name" value="NHL"/>
    <property type="match status" value="1"/>
</dbReference>
<dbReference type="AlphaFoldDB" id="A0A819FKE5"/>
<evidence type="ECO:0000313" key="4">
    <source>
        <dbReference type="Proteomes" id="UP000663844"/>
    </source>
</evidence>
<feature type="repeat" description="NHL" evidence="2">
    <location>
        <begin position="176"/>
        <end position="215"/>
    </location>
</feature>
<dbReference type="Gene3D" id="2.120.10.30">
    <property type="entry name" value="TolB, C-terminal domain"/>
    <property type="match status" value="2"/>
</dbReference>
<evidence type="ECO:0000313" key="3">
    <source>
        <dbReference type="EMBL" id="CAF3867768.1"/>
    </source>
</evidence>